<accession>A0A1I3WJH4</accession>
<keyword evidence="6 7" id="KW-0472">Membrane</keyword>
<organism evidence="9 10">
    <name type="scientific">Desulfomicrobium apsheronum</name>
    <dbReference type="NCBI Taxonomy" id="52560"/>
    <lineage>
        <taxon>Bacteria</taxon>
        <taxon>Pseudomonadati</taxon>
        <taxon>Thermodesulfobacteriota</taxon>
        <taxon>Desulfovibrionia</taxon>
        <taxon>Desulfovibrionales</taxon>
        <taxon>Desulfomicrobiaceae</taxon>
        <taxon>Desulfomicrobium</taxon>
    </lineage>
</organism>
<dbReference type="GO" id="GO:0005886">
    <property type="term" value="C:plasma membrane"/>
    <property type="evidence" value="ECO:0007669"/>
    <property type="project" value="UniProtKB-SubCell"/>
</dbReference>
<evidence type="ECO:0000313" key="9">
    <source>
        <dbReference type="EMBL" id="SFK07678.1"/>
    </source>
</evidence>
<feature type="domain" description="Major facilitator superfamily (MFS) profile" evidence="8">
    <location>
        <begin position="19"/>
        <end position="396"/>
    </location>
</feature>
<dbReference type="OrthoDB" id="5469886at2"/>
<reference evidence="10" key="1">
    <citation type="submission" date="2016-10" db="EMBL/GenBank/DDBJ databases">
        <authorList>
            <person name="Varghese N."/>
            <person name="Submissions S."/>
        </authorList>
    </citation>
    <scope>NUCLEOTIDE SEQUENCE [LARGE SCALE GENOMIC DNA]</scope>
    <source>
        <strain evidence="10">DSM 5918</strain>
    </source>
</reference>
<evidence type="ECO:0000256" key="4">
    <source>
        <dbReference type="ARBA" id="ARBA00022692"/>
    </source>
</evidence>
<protein>
    <submittedName>
        <fullName evidence="9">Fucose permease</fullName>
    </submittedName>
</protein>
<feature type="transmembrane region" description="Helical" evidence="7">
    <location>
        <begin position="84"/>
        <end position="103"/>
    </location>
</feature>
<keyword evidence="10" id="KW-1185">Reference proteome</keyword>
<evidence type="ECO:0000256" key="3">
    <source>
        <dbReference type="ARBA" id="ARBA00022475"/>
    </source>
</evidence>
<gene>
    <name evidence="9" type="ORF">SAMN04488082_11379</name>
</gene>
<dbReference type="InterPro" id="IPR036259">
    <property type="entry name" value="MFS_trans_sf"/>
</dbReference>
<evidence type="ECO:0000256" key="5">
    <source>
        <dbReference type="ARBA" id="ARBA00022989"/>
    </source>
</evidence>
<evidence type="ECO:0000259" key="8">
    <source>
        <dbReference type="PROSITE" id="PS50850"/>
    </source>
</evidence>
<comment type="subcellular location">
    <subcellularLocation>
        <location evidence="1">Cell membrane</location>
        <topology evidence="1">Multi-pass membrane protein</topology>
    </subcellularLocation>
</comment>
<dbReference type="RefSeq" id="WP_092376282.1">
    <property type="nucleotide sequence ID" value="NZ_FORX01000013.1"/>
</dbReference>
<feature type="transmembrane region" description="Helical" evidence="7">
    <location>
        <begin position="369"/>
        <end position="389"/>
    </location>
</feature>
<keyword evidence="4 7" id="KW-0812">Transmembrane</keyword>
<name>A0A1I3WJH4_9BACT</name>
<dbReference type="PANTHER" id="PTHR23517">
    <property type="entry name" value="RESISTANCE PROTEIN MDTM, PUTATIVE-RELATED-RELATED"/>
    <property type="match status" value="1"/>
</dbReference>
<sequence>MNPDQKKNSPAPFAPALPALALLTTVFLANFLARTMFGPLLLPISEHLGRSLAASANLFVCLAGGYSASVLCAGFVSQRIGHKGTIVASVAGIGIGLLGLAGSDSFTGFSIWITLMGIGAGLYMPSGVVTITEITPAAYWGQAFSIHELAPNLAFIAAPFISELFLGFLGYPALFRLLGAACLILAVVYAKRGPRTVRPGMAPVLGNIKTIVTRPAFWIMALLFVLAVGVEMGIYNLVPAFLVMEKGTTREMANIILGCSRTASLVFLPATGWIIRRIGYRRTLALCLLGTGFTTFLSGFGPLWWTVTMLTLQPIFVVCFFPVGFAVLALVCPKATGDLSVSLTVTCTSIIGAGLIPAVLAWTGERFSFALSFSLFGAALFAVSLIAILKLRIPES</sequence>
<dbReference type="InterPro" id="IPR050171">
    <property type="entry name" value="MFS_Transporters"/>
</dbReference>
<dbReference type="InterPro" id="IPR020846">
    <property type="entry name" value="MFS_dom"/>
</dbReference>
<feature type="transmembrane region" description="Helical" evidence="7">
    <location>
        <begin position="109"/>
        <end position="131"/>
    </location>
</feature>
<evidence type="ECO:0000256" key="6">
    <source>
        <dbReference type="ARBA" id="ARBA00023136"/>
    </source>
</evidence>
<dbReference type="GO" id="GO:0022857">
    <property type="term" value="F:transmembrane transporter activity"/>
    <property type="evidence" value="ECO:0007669"/>
    <property type="project" value="InterPro"/>
</dbReference>
<evidence type="ECO:0000256" key="7">
    <source>
        <dbReference type="SAM" id="Phobius"/>
    </source>
</evidence>
<feature type="transmembrane region" description="Helical" evidence="7">
    <location>
        <begin position="53"/>
        <end position="77"/>
    </location>
</feature>
<keyword evidence="2" id="KW-0813">Transport</keyword>
<evidence type="ECO:0000256" key="1">
    <source>
        <dbReference type="ARBA" id="ARBA00004651"/>
    </source>
</evidence>
<feature type="transmembrane region" description="Helical" evidence="7">
    <location>
        <begin position="255"/>
        <end position="275"/>
    </location>
</feature>
<feature type="transmembrane region" description="Helical" evidence="7">
    <location>
        <begin position="12"/>
        <end position="33"/>
    </location>
</feature>
<feature type="transmembrane region" description="Helical" evidence="7">
    <location>
        <begin position="168"/>
        <end position="190"/>
    </location>
</feature>
<dbReference type="AlphaFoldDB" id="A0A1I3WJH4"/>
<dbReference type="PROSITE" id="PS50850">
    <property type="entry name" value="MFS"/>
    <property type="match status" value="1"/>
</dbReference>
<feature type="transmembrane region" description="Helical" evidence="7">
    <location>
        <begin position="343"/>
        <end position="363"/>
    </location>
</feature>
<dbReference type="Gene3D" id="1.20.1250.20">
    <property type="entry name" value="MFS general substrate transporter like domains"/>
    <property type="match status" value="2"/>
</dbReference>
<feature type="transmembrane region" description="Helical" evidence="7">
    <location>
        <begin position="311"/>
        <end position="331"/>
    </location>
</feature>
<feature type="transmembrane region" description="Helical" evidence="7">
    <location>
        <begin position="211"/>
        <end position="235"/>
    </location>
</feature>
<dbReference type="SUPFAM" id="SSF103473">
    <property type="entry name" value="MFS general substrate transporter"/>
    <property type="match status" value="1"/>
</dbReference>
<evidence type="ECO:0000256" key="2">
    <source>
        <dbReference type="ARBA" id="ARBA00022448"/>
    </source>
</evidence>
<proteinExistence type="predicted"/>
<feature type="transmembrane region" description="Helical" evidence="7">
    <location>
        <begin position="284"/>
        <end position="305"/>
    </location>
</feature>
<dbReference type="Proteomes" id="UP000198635">
    <property type="component" value="Unassembled WGS sequence"/>
</dbReference>
<dbReference type="EMBL" id="FORX01000013">
    <property type="protein sequence ID" value="SFK07678.1"/>
    <property type="molecule type" value="Genomic_DNA"/>
</dbReference>
<dbReference type="STRING" id="52560.SAMN04488082_11379"/>
<evidence type="ECO:0000313" key="10">
    <source>
        <dbReference type="Proteomes" id="UP000198635"/>
    </source>
</evidence>
<dbReference type="Pfam" id="PF07690">
    <property type="entry name" value="MFS_1"/>
    <property type="match status" value="1"/>
</dbReference>
<dbReference type="InterPro" id="IPR011701">
    <property type="entry name" value="MFS"/>
</dbReference>
<keyword evidence="5 7" id="KW-1133">Transmembrane helix</keyword>
<dbReference type="PANTHER" id="PTHR23517:SF3">
    <property type="entry name" value="INTEGRAL MEMBRANE TRANSPORT PROTEIN"/>
    <property type="match status" value="1"/>
</dbReference>
<keyword evidence="3" id="KW-1003">Cell membrane</keyword>